<feature type="domain" description="CNNM transmembrane" evidence="12">
    <location>
        <begin position="1"/>
        <end position="202"/>
    </location>
</feature>
<evidence type="ECO:0000259" key="12">
    <source>
        <dbReference type="PROSITE" id="PS51846"/>
    </source>
</evidence>
<feature type="transmembrane region" description="Helical" evidence="10">
    <location>
        <begin position="57"/>
        <end position="82"/>
    </location>
</feature>
<dbReference type="SUPFAM" id="SSF56176">
    <property type="entry name" value="FAD-binding/transporter-associated domain-like"/>
    <property type="match status" value="1"/>
</dbReference>
<feature type="domain" description="CBS" evidence="11">
    <location>
        <begin position="218"/>
        <end position="280"/>
    </location>
</feature>
<name>A0A2W5KEB6_ANCNO</name>
<dbReference type="SMART" id="SM01091">
    <property type="entry name" value="CorC_HlyC"/>
    <property type="match status" value="1"/>
</dbReference>
<dbReference type="PANTHER" id="PTHR22777:SF17">
    <property type="entry name" value="UPF0053 PROTEIN SLL0260"/>
    <property type="match status" value="1"/>
</dbReference>
<accession>A0A2W5KEB6</accession>
<feature type="transmembrane region" description="Helical" evidence="10">
    <location>
        <begin position="6"/>
        <end position="27"/>
    </location>
</feature>
<dbReference type="InterPro" id="IPR044751">
    <property type="entry name" value="Ion_transp-like_CBS"/>
</dbReference>
<dbReference type="SUPFAM" id="SSF54631">
    <property type="entry name" value="CBS-domain pair"/>
    <property type="match status" value="1"/>
</dbReference>
<evidence type="ECO:0000313" key="14">
    <source>
        <dbReference type="Proteomes" id="UP000249577"/>
    </source>
</evidence>
<dbReference type="InterPro" id="IPR036318">
    <property type="entry name" value="FAD-bd_PCMH-like_sf"/>
</dbReference>
<dbReference type="Gene3D" id="3.10.580.10">
    <property type="entry name" value="CBS-domain"/>
    <property type="match status" value="1"/>
</dbReference>
<evidence type="ECO:0000259" key="11">
    <source>
        <dbReference type="PROSITE" id="PS51371"/>
    </source>
</evidence>
<evidence type="ECO:0000256" key="9">
    <source>
        <dbReference type="PROSITE-ProRule" id="PRU01193"/>
    </source>
</evidence>
<evidence type="ECO:0000256" key="2">
    <source>
        <dbReference type="ARBA" id="ARBA00006446"/>
    </source>
</evidence>
<organism evidence="13 14">
    <name type="scientific">Ancylobacter novellus</name>
    <name type="common">Thiobacillus novellus</name>
    <dbReference type="NCBI Taxonomy" id="921"/>
    <lineage>
        <taxon>Bacteria</taxon>
        <taxon>Pseudomonadati</taxon>
        <taxon>Pseudomonadota</taxon>
        <taxon>Alphaproteobacteria</taxon>
        <taxon>Hyphomicrobiales</taxon>
        <taxon>Xanthobacteraceae</taxon>
        <taxon>Ancylobacter</taxon>
    </lineage>
</organism>
<keyword evidence="4" id="KW-0677">Repeat</keyword>
<dbReference type="Pfam" id="PF03471">
    <property type="entry name" value="CorC_HlyC"/>
    <property type="match status" value="1"/>
</dbReference>
<keyword evidence="6 8" id="KW-0129">CBS domain</keyword>
<protein>
    <submittedName>
        <fullName evidence="13">HlyC/CorC family transporter</fullName>
    </submittedName>
</protein>
<gene>
    <name evidence="13" type="ORF">DI565_13205</name>
</gene>
<dbReference type="PROSITE" id="PS51846">
    <property type="entry name" value="CNNM"/>
    <property type="match status" value="1"/>
</dbReference>
<reference evidence="13 14" key="1">
    <citation type="submission" date="2017-08" db="EMBL/GenBank/DDBJ databases">
        <title>Infants hospitalized years apart are colonized by the same room-sourced microbial strains.</title>
        <authorList>
            <person name="Brooks B."/>
            <person name="Olm M.R."/>
            <person name="Firek B.A."/>
            <person name="Baker R."/>
            <person name="Thomas B.C."/>
            <person name="Morowitz M.J."/>
            <person name="Banfield J.F."/>
        </authorList>
    </citation>
    <scope>NUCLEOTIDE SEQUENCE [LARGE SCALE GENOMIC DNA]</scope>
    <source>
        <strain evidence="13">S2_005_003_R2_43</strain>
    </source>
</reference>
<comment type="caution">
    <text evidence="13">The sequence shown here is derived from an EMBL/GenBank/DDBJ whole genome shotgun (WGS) entry which is preliminary data.</text>
</comment>
<dbReference type="Gene3D" id="3.30.465.10">
    <property type="match status" value="1"/>
</dbReference>
<dbReference type="AlphaFoldDB" id="A0A2W5KEB6"/>
<keyword evidence="3 9" id="KW-0812">Transmembrane</keyword>
<dbReference type="CDD" id="cd04590">
    <property type="entry name" value="CBS_pair_CorC_HlyC_assoc"/>
    <property type="match status" value="1"/>
</dbReference>
<evidence type="ECO:0000256" key="4">
    <source>
        <dbReference type="ARBA" id="ARBA00022737"/>
    </source>
</evidence>
<evidence type="ECO:0000256" key="1">
    <source>
        <dbReference type="ARBA" id="ARBA00004141"/>
    </source>
</evidence>
<keyword evidence="7 9" id="KW-0472">Membrane</keyword>
<feature type="domain" description="CBS" evidence="11">
    <location>
        <begin position="283"/>
        <end position="343"/>
    </location>
</feature>
<dbReference type="Proteomes" id="UP000249577">
    <property type="component" value="Unassembled WGS sequence"/>
</dbReference>
<comment type="similarity">
    <text evidence="2">Belongs to the UPF0053 family. Hemolysin C subfamily.</text>
</comment>
<dbReference type="InterPro" id="IPR046342">
    <property type="entry name" value="CBS_dom_sf"/>
</dbReference>
<evidence type="ECO:0000256" key="8">
    <source>
        <dbReference type="PROSITE-ProRule" id="PRU00703"/>
    </source>
</evidence>
<dbReference type="EMBL" id="QFPN01000006">
    <property type="protein sequence ID" value="PZQ14369.1"/>
    <property type="molecule type" value="Genomic_DNA"/>
</dbReference>
<keyword evidence="5 9" id="KW-1133">Transmembrane helix</keyword>
<sequence length="441" mass="46595">MPIVDIAVLLGLVLLNGFFALSELAIVSARRPRLKMMADGGDAGAARAIRLSDDPSSFLSAIQIGITLIAILTGVVGESALADPLAQVLRESTSLDRYASPVATALVVFGIGYVSLILGELVPKRVALANPEPIAAFVAGPLSFIALIGRPFVVVLNASSAVMLRLLRVTEQDGSNVTEEEVRSVIAEGVAAGSIEPVEKRMIEGVLGLADRPVRSIMTPRREVFWVDITDDLDTVKTELAESPFSRIVVGKNGSVDDPVGILHKKDALARLIGGGSFDVASLVRDPLYVPEGASALSLLELFKSQPSSTAFVVDEFGGFEGIVTSHDVLGAIAGALPEEHETADDLDIRRREDGSYMVDGRAPLDAVTETFAFNIPQSAQGEFHTAAGLVIAALGRIPNEGDTIDVGGWIVEVIDMDGPRVDKLMFRPRGAEAGAPRTNV</sequence>
<dbReference type="InterPro" id="IPR000644">
    <property type="entry name" value="CBS_dom"/>
</dbReference>
<dbReference type="GO" id="GO:0050660">
    <property type="term" value="F:flavin adenine dinucleotide binding"/>
    <property type="evidence" value="ECO:0007669"/>
    <property type="project" value="InterPro"/>
</dbReference>
<dbReference type="Pfam" id="PF00571">
    <property type="entry name" value="CBS"/>
    <property type="match status" value="2"/>
</dbReference>
<dbReference type="GO" id="GO:0005886">
    <property type="term" value="C:plasma membrane"/>
    <property type="evidence" value="ECO:0007669"/>
    <property type="project" value="TreeGrafter"/>
</dbReference>
<comment type="subcellular location">
    <subcellularLocation>
        <location evidence="1">Membrane</location>
        <topology evidence="1">Multi-pass membrane protein</topology>
    </subcellularLocation>
</comment>
<evidence type="ECO:0000256" key="10">
    <source>
        <dbReference type="SAM" id="Phobius"/>
    </source>
</evidence>
<feature type="transmembrane region" description="Helical" evidence="10">
    <location>
        <begin position="134"/>
        <end position="156"/>
    </location>
</feature>
<dbReference type="PANTHER" id="PTHR22777">
    <property type="entry name" value="HEMOLYSIN-RELATED"/>
    <property type="match status" value="1"/>
</dbReference>
<dbReference type="Pfam" id="PF01595">
    <property type="entry name" value="CNNM"/>
    <property type="match status" value="1"/>
</dbReference>
<proteinExistence type="inferred from homology"/>
<evidence type="ECO:0000313" key="13">
    <source>
        <dbReference type="EMBL" id="PZQ14369.1"/>
    </source>
</evidence>
<dbReference type="InterPro" id="IPR016169">
    <property type="entry name" value="FAD-bd_PCMH_sub2"/>
</dbReference>
<evidence type="ECO:0000256" key="6">
    <source>
        <dbReference type="ARBA" id="ARBA00023122"/>
    </source>
</evidence>
<feature type="transmembrane region" description="Helical" evidence="10">
    <location>
        <begin position="102"/>
        <end position="122"/>
    </location>
</feature>
<dbReference type="PROSITE" id="PS51371">
    <property type="entry name" value="CBS"/>
    <property type="match status" value="2"/>
</dbReference>
<evidence type="ECO:0000256" key="5">
    <source>
        <dbReference type="ARBA" id="ARBA00022989"/>
    </source>
</evidence>
<dbReference type="InterPro" id="IPR002550">
    <property type="entry name" value="CNNM"/>
</dbReference>
<dbReference type="InterPro" id="IPR005170">
    <property type="entry name" value="Transptr-assoc_dom"/>
</dbReference>
<evidence type="ECO:0000256" key="7">
    <source>
        <dbReference type="ARBA" id="ARBA00023136"/>
    </source>
</evidence>
<evidence type="ECO:0000256" key="3">
    <source>
        <dbReference type="ARBA" id="ARBA00022692"/>
    </source>
</evidence>